<dbReference type="EMBL" id="FOHB01000010">
    <property type="protein sequence ID" value="SES48154.1"/>
    <property type="molecule type" value="Genomic_DNA"/>
</dbReference>
<dbReference type="AlphaFoldDB" id="A0A1H9XPS3"/>
<dbReference type="InterPro" id="IPR035906">
    <property type="entry name" value="MetI-like_sf"/>
</dbReference>
<dbReference type="RefSeq" id="WP_091762398.1">
    <property type="nucleotide sequence ID" value="NZ_FOHB01000010.1"/>
</dbReference>
<evidence type="ECO:0000256" key="6">
    <source>
        <dbReference type="ARBA" id="ARBA00023136"/>
    </source>
</evidence>
<feature type="transmembrane region" description="Helical" evidence="7">
    <location>
        <begin position="235"/>
        <end position="256"/>
    </location>
</feature>
<dbReference type="Gene3D" id="1.10.3720.10">
    <property type="entry name" value="MetI-like"/>
    <property type="match status" value="1"/>
</dbReference>
<dbReference type="PANTHER" id="PTHR43744">
    <property type="entry name" value="ABC TRANSPORTER PERMEASE PROTEIN MG189-RELATED-RELATED"/>
    <property type="match status" value="1"/>
</dbReference>
<evidence type="ECO:0000256" key="5">
    <source>
        <dbReference type="ARBA" id="ARBA00022989"/>
    </source>
</evidence>
<evidence type="ECO:0000256" key="4">
    <source>
        <dbReference type="ARBA" id="ARBA00022692"/>
    </source>
</evidence>
<feature type="transmembrane region" description="Helical" evidence="7">
    <location>
        <begin position="9"/>
        <end position="30"/>
    </location>
</feature>
<evidence type="ECO:0000256" key="7">
    <source>
        <dbReference type="RuleBase" id="RU363032"/>
    </source>
</evidence>
<feature type="transmembrane region" description="Helical" evidence="7">
    <location>
        <begin position="134"/>
        <end position="156"/>
    </location>
</feature>
<reference evidence="10" key="1">
    <citation type="submission" date="2016-10" db="EMBL/GenBank/DDBJ databases">
        <authorList>
            <person name="Varghese N."/>
            <person name="Submissions S."/>
        </authorList>
    </citation>
    <scope>NUCLEOTIDE SEQUENCE [LARGE SCALE GENOMIC DNA]</scope>
    <source>
        <strain evidence="10">CGMCC 1.6963</strain>
    </source>
</reference>
<comment type="subcellular location">
    <subcellularLocation>
        <location evidence="1 7">Cell membrane</location>
        <topology evidence="1 7">Multi-pass membrane protein</topology>
    </subcellularLocation>
</comment>
<proteinExistence type="inferred from homology"/>
<evidence type="ECO:0000313" key="9">
    <source>
        <dbReference type="EMBL" id="SES48154.1"/>
    </source>
</evidence>
<evidence type="ECO:0000313" key="10">
    <source>
        <dbReference type="Proteomes" id="UP000199019"/>
    </source>
</evidence>
<dbReference type="PROSITE" id="PS50928">
    <property type="entry name" value="ABC_TM1"/>
    <property type="match status" value="1"/>
</dbReference>
<dbReference type="SUPFAM" id="SSF161098">
    <property type="entry name" value="MetI-like"/>
    <property type="match status" value="1"/>
</dbReference>
<dbReference type="InterPro" id="IPR000515">
    <property type="entry name" value="MetI-like"/>
</dbReference>
<accession>A0A1H9XPS3</accession>
<dbReference type="CDD" id="cd06261">
    <property type="entry name" value="TM_PBP2"/>
    <property type="match status" value="1"/>
</dbReference>
<keyword evidence="4 7" id="KW-0812">Transmembrane</keyword>
<keyword evidence="10" id="KW-1185">Reference proteome</keyword>
<organism evidence="9 10">
    <name type="scientific">Pedococcus cremeus</name>
    <dbReference type="NCBI Taxonomy" id="587636"/>
    <lineage>
        <taxon>Bacteria</taxon>
        <taxon>Bacillati</taxon>
        <taxon>Actinomycetota</taxon>
        <taxon>Actinomycetes</taxon>
        <taxon>Micrococcales</taxon>
        <taxon>Intrasporangiaceae</taxon>
        <taxon>Pedococcus</taxon>
    </lineage>
</organism>
<feature type="domain" description="ABC transmembrane type-1" evidence="8">
    <location>
        <begin position="65"/>
        <end position="256"/>
    </location>
</feature>
<evidence type="ECO:0000259" key="8">
    <source>
        <dbReference type="PROSITE" id="PS50928"/>
    </source>
</evidence>
<dbReference type="OrthoDB" id="9794684at2"/>
<dbReference type="Proteomes" id="UP000199019">
    <property type="component" value="Unassembled WGS sequence"/>
</dbReference>
<feature type="transmembrane region" description="Helical" evidence="7">
    <location>
        <begin position="100"/>
        <end position="122"/>
    </location>
</feature>
<evidence type="ECO:0000256" key="1">
    <source>
        <dbReference type="ARBA" id="ARBA00004651"/>
    </source>
</evidence>
<feature type="transmembrane region" description="Helical" evidence="7">
    <location>
        <begin position="65"/>
        <end position="88"/>
    </location>
</feature>
<dbReference type="Pfam" id="PF00528">
    <property type="entry name" value="BPD_transp_1"/>
    <property type="match status" value="1"/>
</dbReference>
<keyword evidence="6 7" id="KW-0472">Membrane</keyword>
<feature type="transmembrane region" description="Helical" evidence="7">
    <location>
        <begin position="177"/>
        <end position="200"/>
    </location>
</feature>
<sequence length="271" mass="28927">MAGSLSRRVVLGVYALLIIVPLLVVLTGSFKTSKELFDSPMGLPSSLSPKNYSAVLTDASMATAFVNSAVVTVTAVVLTLAVGSLAAYGLARIPGWKGALVYGFLVLGMAVPAQSNMIPQYVLFQSLGLLDSRIGLVLIEIVATLPVAVFIMTGFMRTLPKELFEAGSIDGAGPWRTYRSIALPVSMPSLAATAIFLFVIQWNDLLYPLLFIHDPAKVTLPLALLNFQGEFLTNYPLLFTGVIVASTPLVVTYVFLQRYFVAGMTAGSVKG</sequence>
<evidence type="ECO:0000256" key="3">
    <source>
        <dbReference type="ARBA" id="ARBA00022475"/>
    </source>
</evidence>
<evidence type="ECO:0000256" key="2">
    <source>
        <dbReference type="ARBA" id="ARBA00022448"/>
    </source>
</evidence>
<name>A0A1H9XPS3_9MICO</name>
<gene>
    <name evidence="9" type="ORF">SAMN05216199_0054</name>
</gene>
<comment type="similarity">
    <text evidence="7">Belongs to the binding-protein-dependent transport system permease family.</text>
</comment>
<protein>
    <submittedName>
        <fullName evidence="9">Carbohydrate ABC transporter membrane protein 2, CUT1 family</fullName>
    </submittedName>
</protein>
<dbReference type="PANTHER" id="PTHR43744:SF12">
    <property type="entry name" value="ABC TRANSPORTER PERMEASE PROTEIN MG189-RELATED"/>
    <property type="match status" value="1"/>
</dbReference>
<dbReference type="GO" id="GO:0055085">
    <property type="term" value="P:transmembrane transport"/>
    <property type="evidence" value="ECO:0007669"/>
    <property type="project" value="InterPro"/>
</dbReference>
<keyword evidence="5 7" id="KW-1133">Transmembrane helix</keyword>
<keyword evidence="3" id="KW-1003">Cell membrane</keyword>
<dbReference type="GO" id="GO:0005886">
    <property type="term" value="C:plasma membrane"/>
    <property type="evidence" value="ECO:0007669"/>
    <property type="project" value="UniProtKB-SubCell"/>
</dbReference>
<keyword evidence="2 7" id="KW-0813">Transport</keyword>
<dbReference type="STRING" id="587636.SAMN05216199_0054"/>